<dbReference type="GO" id="GO:0051382">
    <property type="term" value="P:kinetochore assembly"/>
    <property type="evidence" value="ECO:0007669"/>
    <property type="project" value="InterPro"/>
</dbReference>
<comment type="subcellular location">
    <subcellularLocation>
        <location evidence="1">Nucleus</location>
    </subcellularLocation>
</comment>
<evidence type="ECO:0000256" key="3">
    <source>
        <dbReference type="ARBA" id="ARBA00022763"/>
    </source>
</evidence>
<dbReference type="GO" id="GO:0006281">
    <property type="term" value="P:DNA repair"/>
    <property type="evidence" value="ECO:0007669"/>
    <property type="project" value="UniProtKB-KW"/>
</dbReference>
<dbReference type="GO" id="GO:0031297">
    <property type="term" value="P:replication fork processing"/>
    <property type="evidence" value="ECO:0007669"/>
    <property type="project" value="TreeGrafter"/>
</dbReference>
<keyword evidence="4" id="KW-0238">DNA-binding</keyword>
<dbReference type="RefSeq" id="XP_020077159.1">
    <property type="nucleotide sequence ID" value="XM_020221162.1"/>
</dbReference>
<reference evidence="8" key="1">
    <citation type="submission" date="2016-05" db="EMBL/GenBank/DDBJ databases">
        <title>Comparative genomics of biotechnologically important yeasts.</title>
        <authorList>
            <consortium name="DOE Joint Genome Institute"/>
            <person name="Riley R."/>
            <person name="Haridas S."/>
            <person name="Wolfe K.H."/>
            <person name="Lopes M.R."/>
            <person name="Hittinger C.T."/>
            <person name="Goker M."/>
            <person name="Salamov A."/>
            <person name="Wisecaver J."/>
            <person name="Long T.M."/>
            <person name="Aerts A.L."/>
            <person name="Barry K."/>
            <person name="Choi C."/>
            <person name="Clum A."/>
            <person name="Coughlan A.Y."/>
            <person name="Deshpande S."/>
            <person name="Douglass A.P."/>
            <person name="Hanson S.J."/>
            <person name="Klenk H.-P."/>
            <person name="Labutti K."/>
            <person name="Lapidus A."/>
            <person name="Lindquist E."/>
            <person name="Lipzen A."/>
            <person name="Meier-Kolthoff J.P."/>
            <person name="Ohm R.A."/>
            <person name="Otillar R.P."/>
            <person name="Pangilinan J."/>
            <person name="Peng Y."/>
            <person name="Rokas A."/>
            <person name="Rosa C.A."/>
            <person name="Scheuner C."/>
            <person name="Sibirny A.A."/>
            <person name="Slot J.C."/>
            <person name="Stielow J.B."/>
            <person name="Sun H."/>
            <person name="Kurtzman C.P."/>
            <person name="Blackwell M."/>
            <person name="Grigoriev I.V."/>
            <person name="Jeffries T.W."/>
        </authorList>
    </citation>
    <scope>NUCLEOTIDE SEQUENCE [LARGE SCALE GENOMIC DNA]</scope>
    <source>
        <strain evidence="8">NRRL Y-1933</strain>
    </source>
</reference>
<protein>
    <recommendedName>
        <fullName evidence="9">Histone-fold-containing protein</fullName>
    </recommendedName>
</protein>
<dbReference type="GeneID" id="30995712"/>
<accession>A0A1E4RLE9</accession>
<keyword evidence="5" id="KW-0234">DNA repair</keyword>
<keyword evidence="6" id="KW-0539">Nucleus</keyword>
<dbReference type="GO" id="GO:0003677">
    <property type="term" value="F:DNA binding"/>
    <property type="evidence" value="ECO:0007669"/>
    <property type="project" value="UniProtKB-KW"/>
</dbReference>
<dbReference type="Gene3D" id="1.10.20.10">
    <property type="entry name" value="Histone, subunit A"/>
    <property type="match status" value="1"/>
</dbReference>
<keyword evidence="3" id="KW-0227">DNA damage</keyword>
<dbReference type="GO" id="GO:0000712">
    <property type="term" value="P:resolution of meiotic recombination intermediates"/>
    <property type="evidence" value="ECO:0007669"/>
    <property type="project" value="TreeGrafter"/>
</dbReference>
<dbReference type="OrthoDB" id="2500381at2759"/>
<evidence type="ECO:0000256" key="6">
    <source>
        <dbReference type="ARBA" id="ARBA00023242"/>
    </source>
</evidence>
<dbReference type="InterPro" id="IPR009072">
    <property type="entry name" value="Histone-fold"/>
</dbReference>
<evidence type="ECO:0000256" key="4">
    <source>
        <dbReference type="ARBA" id="ARBA00023125"/>
    </source>
</evidence>
<dbReference type="GO" id="GO:0046982">
    <property type="term" value="F:protein heterodimerization activity"/>
    <property type="evidence" value="ECO:0007669"/>
    <property type="project" value="InterPro"/>
</dbReference>
<dbReference type="PANTHER" id="PTHR28680:SF1">
    <property type="entry name" value="CENTROMERE PROTEIN X"/>
    <property type="match status" value="1"/>
</dbReference>
<sequence length="142" mass="15940">MSEEENRTTAPANIPIVTLARIFQDVSFRKENTRITSNTLKLSSEYIRLFIKEALIRSNEERLKEIEISGQVDGIDQVGESTNRNNQDSEFELDDDEIDVDMVPEPNTQQRAVSTGGGDTVANNMLDTRHLARVAGVLVLDF</sequence>
<gene>
    <name evidence="7" type="ORF">HYPBUDRAFT_152737</name>
</gene>
<evidence type="ECO:0000313" key="7">
    <source>
        <dbReference type="EMBL" id="ODV68092.1"/>
    </source>
</evidence>
<dbReference type="GO" id="GO:0071821">
    <property type="term" value="C:FANCM-MHF complex"/>
    <property type="evidence" value="ECO:0007669"/>
    <property type="project" value="TreeGrafter"/>
</dbReference>
<dbReference type="STRING" id="984485.A0A1E4RLE9"/>
<proteinExistence type="inferred from homology"/>
<dbReference type="PANTHER" id="PTHR28680">
    <property type="entry name" value="CENTROMERE PROTEIN X"/>
    <property type="match status" value="1"/>
</dbReference>
<dbReference type="AlphaFoldDB" id="A0A1E4RLE9"/>
<keyword evidence="8" id="KW-1185">Reference proteome</keyword>
<comment type="similarity">
    <text evidence="2">Belongs to the CENP-X/MHF2 family.</text>
</comment>
<evidence type="ECO:0000313" key="8">
    <source>
        <dbReference type="Proteomes" id="UP000095085"/>
    </source>
</evidence>
<evidence type="ECO:0000256" key="1">
    <source>
        <dbReference type="ARBA" id="ARBA00004123"/>
    </source>
</evidence>
<evidence type="ECO:0008006" key="9">
    <source>
        <dbReference type="Google" id="ProtNLM"/>
    </source>
</evidence>
<evidence type="ECO:0000256" key="2">
    <source>
        <dbReference type="ARBA" id="ARBA00009359"/>
    </source>
</evidence>
<dbReference type="InterPro" id="IPR018552">
    <property type="entry name" value="CENP-X"/>
</dbReference>
<dbReference type="Proteomes" id="UP000095085">
    <property type="component" value="Unassembled WGS sequence"/>
</dbReference>
<organism evidence="7 8">
    <name type="scientific">Hyphopichia burtonii NRRL Y-1933</name>
    <dbReference type="NCBI Taxonomy" id="984485"/>
    <lineage>
        <taxon>Eukaryota</taxon>
        <taxon>Fungi</taxon>
        <taxon>Dikarya</taxon>
        <taxon>Ascomycota</taxon>
        <taxon>Saccharomycotina</taxon>
        <taxon>Pichiomycetes</taxon>
        <taxon>Debaryomycetaceae</taxon>
        <taxon>Hyphopichia</taxon>
    </lineage>
</organism>
<name>A0A1E4RLE9_9ASCO</name>
<evidence type="ECO:0000256" key="5">
    <source>
        <dbReference type="ARBA" id="ARBA00023204"/>
    </source>
</evidence>
<dbReference type="EMBL" id="KV454540">
    <property type="protein sequence ID" value="ODV68092.1"/>
    <property type="molecule type" value="Genomic_DNA"/>
</dbReference>
<dbReference type="CDD" id="cd22921">
    <property type="entry name" value="HFD_CENP-X"/>
    <property type="match status" value="1"/>
</dbReference>
<dbReference type="Pfam" id="PF09415">
    <property type="entry name" value="CENP-X"/>
    <property type="match status" value="1"/>
</dbReference>